<accession>A0A5D3WJI9</accession>
<reference evidence="2 3" key="1">
    <citation type="submission" date="2019-07" db="EMBL/GenBank/DDBJ databases">
        <title>Genomic Encyclopedia of Type Strains, Phase IV (KMG-IV): sequencing the most valuable type-strain genomes for metagenomic binning, comparative biology and taxonomic classification.</title>
        <authorList>
            <person name="Goeker M."/>
        </authorList>
    </citation>
    <scope>NUCLEOTIDE SEQUENCE [LARGE SCALE GENOMIC DNA]</scope>
    <source>
        <strain evidence="2 3">SS015</strain>
    </source>
</reference>
<keyword evidence="1" id="KW-1133">Transmembrane helix</keyword>
<dbReference type="Proteomes" id="UP000324159">
    <property type="component" value="Unassembled WGS sequence"/>
</dbReference>
<dbReference type="InterPro" id="IPR007263">
    <property type="entry name" value="DCC1-like"/>
</dbReference>
<protein>
    <submittedName>
        <fullName evidence="2">Putative DCC family thiol-disulfide oxidoreductase YuxK</fullName>
    </submittedName>
</protein>
<keyword evidence="3" id="KW-1185">Reference proteome</keyword>
<name>A0A5D3WJI9_9BACT</name>
<dbReference type="GO" id="GO:0015035">
    <property type="term" value="F:protein-disulfide reductase activity"/>
    <property type="evidence" value="ECO:0007669"/>
    <property type="project" value="InterPro"/>
</dbReference>
<evidence type="ECO:0000313" key="3">
    <source>
        <dbReference type="Proteomes" id="UP000324159"/>
    </source>
</evidence>
<dbReference type="OrthoDB" id="5294764at2"/>
<keyword evidence="1" id="KW-0812">Transmembrane</keyword>
<sequence length="162" mass="18439">MDVEKNVDEAEKHCGWYPGRYRRTDTGYTETMGVPDHPDGRPLPLTIFFDGACPLCSRRIDGYRSVCPDDRLRLVDISIPDFLPPAGAPAREEFGRVLHVRDAAGRWLIGVDALRAIWQVLPLRRYRLLAILLGWPGIGLLARGGYRLLAASRHRFTTRGWW</sequence>
<proteinExistence type="predicted"/>
<organism evidence="2 3">
    <name type="scientific">Geothermobacter ehrlichii</name>
    <dbReference type="NCBI Taxonomy" id="213224"/>
    <lineage>
        <taxon>Bacteria</taxon>
        <taxon>Pseudomonadati</taxon>
        <taxon>Thermodesulfobacteriota</taxon>
        <taxon>Desulfuromonadia</taxon>
        <taxon>Desulfuromonadales</taxon>
        <taxon>Geothermobacteraceae</taxon>
        <taxon>Geothermobacter</taxon>
    </lineage>
</organism>
<feature type="transmembrane region" description="Helical" evidence="1">
    <location>
        <begin position="128"/>
        <end position="146"/>
    </location>
</feature>
<dbReference type="EMBL" id="VNIB01000006">
    <property type="protein sequence ID" value="TYO98467.1"/>
    <property type="molecule type" value="Genomic_DNA"/>
</dbReference>
<evidence type="ECO:0000313" key="2">
    <source>
        <dbReference type="EMBL" id="TYO98467.1"/>
    </source>
</evidence>
<evidence type="ECO:0000256" key="1">
    <source>
        <dbReference type="SAM" id="Phobius"/>
    </source>
</evidence>
<comment type="caution">
    <text evidence="2">The sequence shown here is derived from an EMBL/GenBank/DDBJ whole genome shotgun (WGS) entry which is preliminary data.</text>
</comment>
<keyword evidence="1" id="KW-0472">Membrane</keyword>
<dbReference type="AlphaFoldDB" id="A0A5D3WJI9"/>
<dbReference type="Pfam" id="PF04134">
    <property type="entry name" value="DCC1-like"/>
    <property type="match status" value="1"/>
</dbReference>
<gene>
    <name evidence="2" type="ORF">EDC39_10667</name>
</gene>